<evidence type="ECO:0000313" key="2">
    <source>
        <dbReference type="Proteomes" id="UP000831701"/>
    </source>
</evidence>
<accession>A0ACB8VAY8</accession>
<reference evidence="1" key="1">
    <citation type="submission" date="2022-04" db="EMBL/GenBank/DDBJ databases">
        <title>Jade perch genome.</title>
        <authorList>
            <person name="Chao B."/>
        </authorList>
    </citation>
    <scope>NUCLEOTIDE SEQUENCE</scope>
    <source>
        <strain evidence="1">CB-2022</strain>
    </source>
</reference>
<feature type="non-terminal residue" evidence="1">
    <location>
        <position position="1999"/>
    </location>
</feature>
<name>A0ACB8VAY8_9TELE</name>
<proteinExistence type="predicted"/>
<protein>
    <submittedName>
        <fullName evidence="1">Uncharacterized protein</fullName>
    </submittedName>
</protein>
<keyword evidence="2" id="KW-1185">Reference proteome</keyword>
<dbReference type="Proteomes" id="UP000831701">
    <property type="component" value="Chromosome 23"/>
</dbReference>
<organism evidence="1 2">
    <name type="scientific">Scortum barcoo</name>
    <name type="common">barcoo grunter</name>
    <dbReference type="NCBI Taxonomy" id="214431"/>
    <lineage>
        <taxon>Eukaryota</taxon>
        <taxon>Metazoa</taxon>
        <taxon>Chordata</taxon>
        <taxon>Craniata</taxon>
        <taxon>Vertebrata</taxon>
        <taxon>Euteleostomi</taxon>
        <taxon>Actinopterygii</taxon>
        <taxon>Neopterygii</taxon>
        <taxon>Teleostei</taxon>
        <taxon>Neoteleostei</taxon>
        <taxon>Acanthomorphata</taxon>
        <taxon>Eupercaria</taxon>
        <taxon>Centrarchiformes</taxon>
        <taxon>Terapontoidei</taxon>
        <taxon>Terapontidae</taxon>
        <taxon>Scortum</taxon>
    </lineage>
</organism>
<dbReference type="EMBL" id="CM041553">
    <property type="protein sequence ID" value="KAI3352675.1"/>
    <property type="molecule type" value="Genomic_DNA"/>
</dbReference>
<comment type="caution">
    <text evidence="1">The sequence shown here is derived from an EMBL/GenBank/DDBJ whole genome shotgun (WGS) entry which is preliminary data.</text>
</comment>
<gene>
    <name evidence="1" type="ORF">L3Q82_020139</name>
</gene>
<evidence type="ECO:0000313" key="1">
    <source>
        <dbReference type="EMBL" id="KAI3352675.1"/>
    </source>
</evidence>
<sequence length="1999" mass="225614">MRSERERRENVGVECRQFRRRSSPQFDTQTDTRQLLRLVTMRFEEILNHVGGFSRFQFLVMVILCLPRTILPLHFLLHNFVSATPPHRCAPGSPEDPEVLALRTPLRQDNSSLSSCRVQDPTLTFDFSQRNRTVPCPHGWIYDQSQFSSTTATEWDLVCDDKQLNQALATYFFLGVTLGAVLFGQLSDKFGRKSMLLVALIVSTTLGVRRGLLHLLPRHVRRLQSALRGGAQRPSVHHRHRPLSIEWTDVKHRTFTGTVMSLSWSVGNMLLALLAFFFRDWRHLMLAVTAPCVAAIVSWWWLPESARWLLANGRVEEAKKYLVQCAKMNGKKEYMSKLNTEALRTATVSEVPEKNHSYLDLVRTPQLRKITLCSGLFWFAVAFLYYGISFKISGFGVSIYLTQFIYGAIEVPAKILTFFVLDWIGRRNGQAWFLITTGALIGINTAIPLEFSVLRTCVAVVAKGFSEAAFTTAFLYSTELFPTVLRQCGIGYTSCLCRIGSSLAPMIMLLEDVWLLLPPLIFAGTGIVSGGLVFMLPETLNVRLPENVFDVEEGRYMLLCLCEGVGSAMNQCEETEEGVPPSKTTLCGEHDGQTKAQRPEQQRPDSPEPEPSCVSIKSHRSMDQPLEFKEQLPSETHVYQQRADSPVPSCVSMKSDRSRIPPLNFRDEHHFAEEKVQQQSLGIFGGQSVRWHPKNLDSIFMDNIITFVKNELKKFQKILSPEYPECLESQTEDEEVLYEAGICRFEEFQVVFIFDGLDECRLPLDFHNNEILTDVTESTSVDVLLTNLIREEGCTFLASALRSSPSHLRELDLSYNHSRRLRNKAAVCWTGESTLETGHFQPSLQRKKSCCLSDFVMKSVCMLLCLCEGVGSAMNQCEETEEGVPPSKTTLCGEHDGQTKAQRPEQQRPDSPEPEPSCVSIKSHRSMDQPLVFKGQIPSETQVHQQRPDSPEPEPSCVSMKSDGSRIEPVNFRDEHHSADQRVQQQRSEVPAGQSIQQHSSDQDSIFMYLEENIFTFVKNELKKFQKVLRPDYPECLEIQAEDEDVLDGEDEEQRRSSREAFLKITLHFLRRMKLRRSWLTVCRADHMLLQFVNVNSSLTCRRSSSVCLRGLLKPGNPTLLNQIYTELYITDGGRDCREVRGFTDPQKEEYFRKRFRDEEQASRIISHIKTSRSLHIMCHIPVFCWITATVLEDVLKTREGGELPKTPELRYLTECGINIRAASVYSGVFTQIFKEERGLYQDKVFCFVHLSVQEFLAALHVHLTFINSGVNLLSEKQPTSRLSKVLRDKPKLRHVHQLAVDKALQSPNGHLDMFVRFLLVVSSGLHLTVIRKRSGCVFDLKKYSASEEALLKLMSLVKTSNKALLSGCNLSERSCEALSSVLSSQSSSLRELDLSNNEPAGFRSEAALCWTEESTLLSGCLITEEGCTSLASALNSNPSHLRELDLSYNPPGDSGIKLLSAGLEDPHWRLDILRYEQIITIHTISEEEESEPSLNFPRQDQPPELYKVWTEEASSALQDCFDWEVFKEGTDLDGYTSSVLSYLKFCTDAVLPTKTIKVFPNQKPWLDSTVNPLLKACDAAPTVRIYRENRSTEDAVSIALHTALTHLQLLNTYVRMQFVDFSSAFNTVILDKLILKLPQPGTALIAVPLDQGLPHQQASGGENRGQHILYTGPEHRHTTGLRAQPSPLHSLHQLDHGGEQWLKPGLRKWFMGVCPTSPHVLCGSGEGIRPCPSWYSVGSAPRVWGPGAFAKGLFGLCTTGAGAWFALPAVSVRPVPSACQDLQHVLERFAAECEAAGMRISTSKSEAILVLDRKKGGVRASLRVSGEILVQLEEFKYLGVLFTSEIKMEREIDRRIGAASTVMRVGVQMYRPSVVKKELSRKAKLSIYRSIYAFPPSPMVMNFGVAGCSLRGRVRSSVTREELGVEPLLLHIERSQLRWLGHLFRMPPGRLPREVFQACPTGRRPRGRPRTRWRDYVSLGWPGRTPRVPPEELEEVSG</sequence>